<accession>A0A382TXW8</accession>
<dbReference type="PANTHER" id="PTHR42862:SF1">
    <property type="entry name" value="DELTA-1-PYRROLINE-5-CARBOXYLATE DEHYDROGENASE 2, ISOFORM A-RELATED"/>
    <property type="match status" value="1"/>
</dbReference>
<sequence length="297" mass="32572">TMLNQSKNVFQAEIDAACELIDFFNFNAQFAEGICTNQPLISPKGTHNSLEYRPLEGFVFAVTPFNFTSIAGNLPTAPALMGNVVLWKPASSSVYSAYFIMKLLQEAGLPDGVINFLPGSGKEIGDLVMKNQSLAGIHFTGSTEVFQSMWKTVGNNIQGYHSYPRIVGETGGKDFILAHKSAAITPLATAMVRGAFEYQGQKCSAASRCYIPEEIWKDVKEKYLDFVSTITMGDVNDFGNFMNAVIDESSFDNIAKYIDYTKNAMDAEIISGGGYDKSTGYFIEPTTIVTKNAFFKT</sequence>
<dbReference type="InterPro" id="IPR050485">
    <property type="entry name" value="Proline_metab_enzyme"/>
</dbReference>
<reference evidence="7" key="1">
    <citation type="submission" date="2018-05" db="EMBL/GenBank/DDBJ databases">
        <authorList>
            <person name="Lanie J.A."/>
            <person name="Ng W.-L."/>
            <person name="Kazmierczak K.M."/>
            <person name="Andrzejewski T.M."/>
            <person name="Davidsen T.M."/>
            <person name="Wayne K.J."/>
            <person name="Tettelin H."/>
            <person name="Glass J.I."/>
            <person name="Rusch D."/>
            <person name="Podicherti R."/>
            <person name="Tsui H.-C.T."/>
            <person name="Winkler M.E."/>
        </authorList>
    </citation>
    <scope>NUCLEOTIDE SEQUENCE</scope>
</reference>
<proteinExistence type="predicted"/>
<dbReference type="Gene3D" id="3.40.605.10">
    <property type="entry name" value="Aldehyde Dehydrogenase, Chain A, domain 1"/>
    <property type="match status" value="1"/>
</dbReference>
<dbReference type="EC" id="1.2.1.88" evidence="2"/>
<dbReference type="GO" id="GO:0003842">
    <property type="term" value="F:L-glutamate gamma-semialdehyde dehydrogenase activity"/>
    <property type="evidence" value="ECO:0007669"/>
    <property type="project" value="UniProtKB-EC"/>
</dbReference>
<dbReference type="GO" id="GO:0010133">
    <property type="term" value="P:L-proline catabolic process to L-glutamate"/>
    <property type="evidence" value="ECO:0007669"/>
    <property type="project" value="TreeGrafter"/>
</dbReference>
<evidence type="ECO:0000259" key="6">
    <source>
        <dbReference type="Pfam" id="PF00171"/>
    </source>
</evidence>
<dbReference type="EMBL" id="UINC01140010">
    <property type="protein sequence ID" value="SVD26909.1"/>
    <property type="molecule type" value="Genomic_DNA"/>
</dbReference>
<dbReference type="InterPro" id="IPR015590">
    <property type="entry name" value="Aldehyde_DH_dom"/>
</dbReference>
<dbReference type="PANTHER" id="PTHR42862">
    <property type="entry name" value="DELTA-1-PYRROLINE-5-CARBOXYLATE DEHYDROGENASE 1, ISOFORM A-RELATED"/>
    <property type="match status" value="1"/>
</dbReference>
<organism evidence="7">
    <name type="scientific">marine metagenome</name>
    <dbReference type="NCBI Taxonomy" id="408172"/>
    <lineage>
        <taxon>unclassified sequences</taxon>
        <taxon>metagenomes</taxon>
        <taxon>ecological metagenomes</taxon>
    </lineage>
</organism>
<dbReference type="AlphaFoldDB" id="A0A382TXW8"/>
<evidence type="ECO:0000256" key="3">
    <source>
        <dbReference type="ARBA" id="ARBA00023002"/>
    </source>
</evidence>
<feature type="domain" description="Aldehyde dehydrogenase" evidence="6">
    <location>
        <begin position="2"/>
        <end position="289"/>
    </location>
</feature>
<evidence type="ECO:0000313" key="7">
    <source>
        <dbReference type="EMBL" id="SVD26909.1"/>
    </source>
</evidence>
<dbReference type="InterPro" id="IPR016162">
    <property type="entry name" value="Ald_DH_N"/>
</dbReference>
<evidence type="ECO:0000256" key="2">
    <source>
        <dbReference type="ARBA" id="ARBA00012884"/>
    </source>
</evidence>
<dbReference type="GO" id="GO:0009898">
    <property type="term" value="C:cytoplasmic side of plasma membrane"/>
    <property type="evidence" value="ECO:0007669"/>
    <property type="project" value="TreeGrafter"/>
</dbReference>
<keyword evidence="3" id="KW-0560">Oxidoreductase</keyword>
<name>A0A382TXW8_9ZZZZ</name>
<dbReference type="InterPro" id="IPR016163">
    <property type="entry name" value="Ald_DH_C"/>
</dbReference>
<evidence type="ECO:0000256" key="5">
    <source>
        <dbReference type="ARBA" id="ARBA00048142"/>
    </source>
</evidence>
<dbReference type="PROSITE" id="PS00070">
    <property type="entry name" value="ALDEHYDE_DEHYDR_CYS"/>
    <property type="match status" value="1"/>
</dbReference>
<comment type="pathway">
    <text evidence="1">Amino-acid degradation; L-proline degradation into L-glutamate; L-glutamate from L-proline: step 2/2.</text>
</comment>
<dbReference type="Gene3D" id="3.40.309.10">
    <property type="entry name" value="Aldehyde Dehydrogenase, Chain A, domain 2"/>
    <property type="match status" value="1"/>
</dbReference>
<keyword evidence="4" id="KW-0520">NAD</keyword>
<dbReference type="InterPro" id="IPR016161">
    <property type="entry name" value="Ald_DH/histidinol_DH"/>
</dbReference>
<dbReference type="Pfam" id="PF00171">
    <property type="entry name" value="Aldedh"/>
    <property type="match status" value="1"/>
</dbReference>
<protein>
    <recommendedName>
        <fullName evidence="2">L-glutamate gamma-semialdehyde dehydrogenase</fullName>
        <ecNumber evidence="2">1.2.1.88</ecNumber>
    </recommendedName>
</protein>
<evidence type="ECO:0000256" key="4">
    <source>
        <dbReference type="ARBA" id="ARBA00023027"/>
    </source>
</evidence>
<feature type="non-terminal residue" evidence="7">
    <location>
        <position position="1"/>
    </location>
</feature>
<gene>
    <name evidence="7" type="ORF">METZ01_LOCUS379763</name>
</gene>
<dbReference type="SUPFAM" id="SSF53720">
    <property type="entry name" value="ALDH-like"/>
    <property type="match status" value="1"/>
</dbReference>
<feature type="non-terminal residue" evidence="7">
    <location>
        <position position="297"/>
    </location>
</feature>
<evidence type="ECO:0000256" key="1">
    <source>
        <dbReference type="ARBA" id="ARBA00004786"/>
    </source>
</evidence>
<dbReference type="InterPro" id="IPR016160">
    <property type="entry name" value="Ald_DH_CS_CYS"/>
</dbReference>
<comment type="catalytic activity">
    <reaction evidence="5">
        <text>L-glutamate 5-semialdehyde + NAD(+) + H2O = L-glutamate + NADH + 2 H(+)</text>
        <dbReference type="Rhea" id="RHEA:30235"/>
        <dbReference type="ChEBI" id="CHEBI:15377"/>
        <dbReference type="ChEBI" id="CHEBI:15378"/>
        <dbReference type="ChEBI" id="CHEBI:29985"/>
        <dbReference type="ChEBI" id="CHEBI:57540"/>
        <dbReference type="ChEBI" id="CHEBI:57945"/>
        <dbReference type="ChEBI" id="CHEBI:58066"/>
        <dbReference type="EC" id="1.2.1.88"/>
    </reaction>
</comment>